<dbReference type="AlphaFoldDB" id="A0A811MX01"/>
<accession>A0A811MX01</accession>
<dbReference type="PANTHER" id="PTHR33622">
    <property type="entry name" value="OS03G0724500 PROTEIN"/>
    <property type="match status" value="1"/>
</dbReference>
<dbReference type="PANTHER" id="PTHR33622:SF1">
    <property type="entry name" value="OS10G0557800 PROTEIN"/>
    <property type="match status" value="1"/>
</dbReference>
<gene>
    <name evidence="2" type="ORF">NCGR_LOCUS7842</name>
</gene>
<keyword evidence="3" id="KW-1185">Reference proteome</keyword>
<reference evidence="2" key="1">
    <citation type="submission" date="2020-10" db="EMBL/GenBank/DDBJ databases">
        <authorList>
            <person name="Han B."/>
            <person name="Lu T."/>
            <person name="Zhao Q."/>
            <person name="Huang X."/>
            <person name="Zhao Y."/>
        </authorList>
    </citation>
    <scope>NUCLEOTIDE SEQUENCE</scope>
</reference>
<comment type="caution">
    <text evidence="2">The sequence shown here is derived from an EMBL/GenBank/DDBJ whole genome shotgun (WGS) entry which is preliminary data.</text>
</comment>
<evidence type="ECO:0000313" key="2">
    <source>
        <dbReference type="EMBL" id="CAD6212034.1"/>
    </source>
</evidence>
<dbReference type="Proteomes" id="UP000604825">
    <property type="component" value="Unassembled WGS sequence"/>
</dbReference>
<name>A0A811MX01_9POAL</name>
<evidence type="ECO:0000313" key="3">
    <source>
        <dbReference type="Proteomes" id="UP000604825"/>
    </source>
</evidence>
<sequence>MAAVACFASVAQELLRHSLHAPLVMAAPACSGHRRGCSHPAACLLHPPRTPSHSRRSSPGRPTVDLFCTTQAELDRPLRGSLVETARDAVEVAPWLATVPCSDPLPFCCWPRHALGRGEPRPCRSQGRRAWTRSLGRPVFASSRPLPGSSAYRALPYLMTMSGRTKHEGSHQLDSKRAVHSCRKNVPGTSFVSDLRDHIHEFINASADEHRTCFTKTIKKMFGMSMIVAQRLTESEEAGSKIVAQRPSEAEEAGPASVMPLQTTVSR</sequence>
<evidence type="ECO:0000256" key="1">
    <source>
        <dbReference type="SAM" id="MobiDB-lite"/>
    </source>
</evidence>
<proteinExistence type="predicted"/>
<protein>
    <submittedName>
        <fullName evidence="2">Uncharacterized protein</fullName>
    </submittedName>
</protein>
<organism evidence="2 3">
    <name type="scientific">Miscanthus lutarioriparius</name>
    <dbReference type="NCBI Taxonomy" id="422564"/>
    <lineage>
        <taxon>Eukaryota</taxon>
        <taxon>Viridiplantae</taxon>
        <taxon>Streptophyta</taxon>
        <taxon>Embryophyta</taxon>
        <taxon>Tracheophyta</taxon>
        <taxon>Spermatophyta</taxon>
        <taxon>Magnoliopsida</taxon>
        <taxon>Liliopsida</taxon>
        <taxon>Poales</taxon>
        <taxon>Poaceae</taxon>
        <taxon>PACMAD clade</taxon>
        <taxon>Panicoideae</taxon>
        <taxon>Andropogonodae</taxon>
        <taxon>Andropogoneae</taxon>
        <taxon>Saccharinae</taxon>
        <taxon>Miscanthus</taxon>
    </lineage>
</organism>
<dbReference type="OrthoDB" id="631057at2759"/>
<dbReference type="EMBL" id="CAJGYO010000002">
    <property type="protein sequence ID" value="CAD6212034.1"/>
    <property type="molecule type" value="Genomic_DNA"/>
</dbReference>
<feature type="region of interest" description="Disordered" evidence="1">
    <location>
        <begin position="235"/>
        <end position="267"/>
    </location>
</feature>